<keyword evidence="8" id="KW-1185">Reference proteome</keyword>
<evidence type="ECO:0000256" key="1">
    <source>
        <dbReference type="ARBA" id="ARBA00001947"/>
    </source>
</evidence>
<proteinExistence type="predicted"/>
<dbReference type="AlphaFoldDB" id="A0A0A0BY81"/>
<evidence type="ECO:0000259" key="6">
    <source>
        <dbReference type="SMART" id="SM00849"/>
    </source>
</evidence>
<name>A0A0A0BY81_9CELL</name>
<dbReference type="InterPro" id="IPR001279">
    <property type="entry name" value="Metallo-B-lactamas"/>
</dbReference>
<dbReference type="OrthoDB" id="2971563at2"/>
<dbReference type="Pfam" id="PF00753">
    <property type="entry name" value="Lactamase_B"/>
    <property type="match status" value="1"/>
</dbReference>
<dbReference type="GO" id="GO:0016787">
    <property type="term" value="F:hydrolase activity"/>
    <property type="evidence" value="ECO:0007669"/>
    <property type="project" value="UniProtKB-KW"/>
</dbReference>
<organism evidence="7 8">
    <name type="scientific">Cellulomonas bogoriensis 69B4 = DSM 16987</name>
    <dbReference type="NCBI Taxonomy" id="1386082"/>
    <lineage>
        <taxon>Bacteria</taxon>
        <taxon>Bacillati</taxon>
        <taxon>Actinomycetota</taxon>
        <taxon>Actinomycetes</taxon>
        <taxon>Micrococcales</taxon>
        <taxon>Cellulomonadaceae</taxon>
        <taxon>Cellulomonas</taxon>
    </lineage>
</organism>
<evidence type="ECO:0000313" key="8">
    <source>
        <dbReference type="Proteomes" id="UP000054314"/>
    </source>
</evidence>
<dbReference type="GO" id="GO:0046872">
    <property type="term" value="F:metal ion binding"/>
    <property type="evidence" value="ECO:0007669"/>
    <property type="project" value="UniProtKB-KW"/>
</dbReference>
<gene>
    <name evidence="7" type="ORF">N869_00795</name>
</gene>
<feature type="signal peptide" evidence="5">
    <location>
        <begin position="1"/>
        <end position="19"/>
    </location>
</feature>
<dbReference type="RefSeq" id="WP_035060376.1">
    <property type="nucleotide sequence ID" value="NZ_AXCZ01000081.1"/>
</dbReference>
<dbReference type="SMART" id="SM00849">
    <property type="entry name" value="Lactamase_B"/>
    <property type="match status" value="1"/>
</dbReference>
<feature type="chain" id="PRO_5039343739" description="Metallo-beta-lactamase domain-containing protein" evidence="5">
    <location>
        <begin position="20"/>
        <end position="243"/>
    </location>
</feature>
<dbReference type="SUPFAM" id="SSF56281">
    <property type="entry name" value="Metallo-hydrolase/oxidoreductase"/>
    <property type="match status" value="1"/>
</dbReference>
<dbReference type="CDD" id="cd06262">
    <property type="entry name" value="metallo-hydrolase-like_MBL-fold"/>
    <property type="match status" value="1"/>
</dbReference>
<keyword evidence="2" id="KW-0479">Metal-binding</keyword>
<accession>A0A0A0BY81</accession>
<reference evidence="7 8" key="1">
    <citation type="submission" date="2013-08" db="EMBL/GenBank/DDBJ databases">
        <title>Genome sequencing of Cellulomonas bogoriensis 69B4.</title>
        <authorList>
            <person name="Chen F."/>
            <person name="Li Y."/>
            <person name="Wang G."/>
        </authorList>
    </citation>
    <scope>NUCLEOTIDE SEQUENCE [LARGE SCALE GENOMIC DNA]</scope>
    <source>
        <strain evidence="7 8">69B4</strain>
    </source>
</reference>
<evidence type="ECO:0000313" key="7">
    <source>
        <dbReference type="EMBL" id="KGM12925.1"/>
    </source>
</evidence>
<evidence type="ECO:0000256" key="4">
    <source>
        <dbReference type="ARBA" id="ARBA00022833"/>
    </source>
</evidence>
<dbReference type="PANTHER" id="PTHR46233:SF3">
    <property type="entry name" value="HYDROXYACYLGLUTATHIONE HYDROLASE GLOC"/>
    <property type="match status" value="1"/>
</dbReference>
<evidence type="ECO:0000256" key="5">
    <source>
        <dbReference type="SAM" id="SignalP"/>
    </source>
</evidence>
<dbReference type="Proteomes" id="UP000054314">
    <property type="component" value="Unassembled WGS sequence"/>
</dbReference>
<comment type="caution">
    <text evidence="7">The sequence shown here is derived from an EMBL/GenBank/DDBJ whole genome shotgun (WGS) entry which is preliminary data.</text>
</comment>
<evidence type="ECO:0000256" key="2">
    <source>
        <dbReference type="ARBA" id="ARBA00022723"/>
    </source>
</evidence>
<sequence>MLIWTVVAPLLGASCHVLADETLGCLVVDPGAGAAPQVEELVRRHGLTPRGVAVTHGHVDHTWDAAALGDLYGIPVFVHREDEPRFHEPFTTLGPLGEQLRQMADHAGLGTYRAPGDVRTFDGDAELPLLDGAVQARHLPGHTGGSTVYVVADAPATGSALPPASGADAGRVDDLTHVWLTGDVLFAGTIGRTDLPGGDPTAMAASLGRFADWEGPALVLPGHGPRSRSDVEFATNPYLARRT</sequence>
<protein>
    <recommendedName>
        <fullName evidence="6">Metallo-beta-lactamase domain-containing protein</fullName>
    </recommendedName>
</protein>
<dbReference type="Gene3D" id="3.60.15.10">
    <property type="entry name" value="Ribonuclease Z/Hydroxyacylglutathione hydrolase-like"/>
    <property type="match status" value="1"/>
</dbReference>
<dbReference type="InterPro" id="IPR051453">
    <property type="entry name" value="MBL_Glyoxalase_II"/>
</dbReference>
<evidence type="ECO:0000256" key="3">
    <source>
        <dbReference type="ARBA" id="ARBA00022801"/>
    </source>
</evidence>
<comment type="cofactor">
    <cofactor evidence="1">
        <name>Zn(2+)</name>
        <dbReference type="ChEBI" id="CHEBI:29105"/>
    </cofactor>
</comment>
<feature type="domain" description="Metallo-beta-lactamase" evidence="6">
    <location>
        <begin position="12"/>
        <end position="223"/>
    </location>
</feature>
<dbReference type="EMBL" id="AXCZ01000081">
    <property type="protein sequence ID" value="KGM12925.1"/>
    <property type="molecule type" value="Genomic_DNA"/>
</dbReference>
<dbReference type="PANTHER" id="PTHR46233">
    <property type="entry name" value="HYDROXYACYLGLUTATHIONE HYDROLASE GLOC"/>
    <property type="match status" value="1"/>
</dbReference>
<keyword evidence="5" id="KW-0732">Signal</keyword>
<keyword evidence="4" id="KW-0862">Zinc</keyword>
<keyword evidence="3" id="KW-0378">Hydrolase</keyword>
<dbReference type="InterPro" id="IPR036866">
    <property type="entry name" value="RibonucZ/Hydroxyglut_hydro"/>
</dbReference>